<name>A0AAD6HWR0_9EURO</name>
<sequence>MQFNHPAPVFDLDPYNPSDTIYVLPGSTHNVFFPTYESFEALCLCWTGLASLYLVGVEMSWLGSPHDPQNTTLGSCRVIRVYAIFQKSLHDFWMSLSCCENDRM</sequence>
<gene>
    <name evidence="1" type="ORF">N7493_000229</name>
</gene>
<reference evidence="1" key="1">
    <citation type="journal article" date="2023" name="IMA Fungus">
        <title>Comparative genomic study of the Penicillium genus elucidates a diverse pangenome and 15 lateral gene transfer events.</title>
        <authorList>
            <person name="Petersen C."/>
            <person name="Sorensen T."/>
            <person name="Nielsen M.R."/>
            <person name="Sondergaard T.E."/>
            <person name="Sorensen J.L."/>
            <person name="Fitzpatrick D.A."/>
            <person name="Frisvad J.C."/>
            <person name="Nielsen K.L."/>
        </authorList>
    </citation>
    <scope>NUCLEOTIDE SEQUENCE</scope>
    <source>
        <strain evidence="1">IBT 17514</strain>
    </source>
</reference>
<dbReference type="EMBL" id="JAQJAN010000001">
    <property type="protein sequence ID" value="KAJ5740357.1"/>
    <property type="molecule type" value="Genomic_DNA"/>
</dbReference>
<protein>
    <submittedName>
        <fullName evidence="1">Uncharacterized protein</fullName>
    </submittedName>
</protein>
<organism evidence="1 2">
    <name type="scientific">Penicillium malachiteum</name>
    <dbReference type="NCBI Taxonomy" id="1324776"/>
    <lineage>
        <taxon>Eukaryota</taxon>
        <taxon>Fungi</taxon>
        <taxon>Dikarya</taxon>
        <taxon>Ascomycota</taxon>
        <taxon>Pezizomycotina</taxon>
        <taxon>Eurotiomycetes</taxon>
        <taxon>Eurotiomycetidae</taxon>
        <taxon>Eurotiales</taxon>
        <taxon>Aspergillaceae</taxon>
        <taxon>Penicillium</taxon>
    </lineage>
</organism>
<dbReference type="AlphaFoldDB" id="A0AAD6HWR0"/>
<evidence type="ECO:0000313" key="1">
    <source>
        <dbReference type="EMBL" id="KAJ5740357.1"/>
    </source>
</evidence>
<comment type="caution">
    <text evidence="1">The sequence shown here is derived from an EMBL/GenBank/DDBJ whole genome shotgun (WGS) entry which is preliminary data.</text>
</comment>
<keyword evidence="2" id="KW-1185">Reference proteome</keyword>
<accession>A0AAD6HWR0</accession>
<dbReference type="Proteomes" id="UP001215712">
    <property type="component" value="Unassembled WGS sequence"/>
</dbReference>
<reference evidence="1" key="2">
    <citation type="submission" date="2023-01" db="EMBL/GenBank/DDBJ databases">
        <authorList>
            <person name="Petersen C."/>
        </authorList>
    </citation>
    <scope>NUCLEOTIDE SEQUENCE</scope>
    <source>
        <strain evidence="1">IBT 17514</strain>
    </source>
</reference>
<proteinExistence type="predicted"/>
<evidence type="ECO:0000313" key="2">
    <source>
        <dbReference type="Proteomes" id="UP001215712"/>
    </source>
</evidence>